<accession>A0A1R4B4H8</accession>
<dbReference type="RefSeq" id="WP_077314244.1">
    <property type="nucleotide sequence ID" value="NZ_AP024888.1"/>
</dbReference>
<proteinExistence type="predicted"/>
<organism evidence="1 2">
    <name type="scientific">Vibrio palustris</name>
    <dbReference type="NCBI Taxonomy" id="1918946"/>
    <lineage>
        <taxon>Bacteria</taxon>
        <taxon>Pseudomonadati</taxon>
        <taxon>Pseudomonadota</taxon>
        <taxon>Gammaproteobacteria</taxon>
        <taxon>Vibrionales</taxon>
        <taxon>Vibrionaceae</taxon>
        <taxon>Vibrio</taxon>
    </lineage>
</organism>
<evidence type="ECO:0008006" key="3">
    <source>
        <dbReference type="Google" id="ProtNLM"/>
    </source>
</evidence>
<dbReference type="OrthoDB" id="6401390at2"/>
<reference evidence="1 2" key="1">
    <citation type="submission" date="2017-02" db="EMBL/GenBank/DDBJ databases">
        <authorList>
            <person name="Peterson S.W."/>
        </authorList>
    </citation>
    <scope>NUCLEOTIDE SEQUENCE [LARGE SCALE GENOMIC DNA]</scope>
    <source>
        <strain evidence="1 2">CECT 9027</strain>
    </source>
</reference>
<dbReference type="AlphaFoldDB" id="A0A1R4B4H8"/>
<dbReference type="EMBL" id="FUFT01000005">
    <property type="protein sequence ID" value="SJL83828.1"/>
    <property type="molecule type" value="Genomic_DNA"/>
</dbReference>
<name>A0A1R4B4H8_9VIBR</name>
<evidence type="ECO:0000313" key="2">
    <source>
        <dbReference type="Proteomes" id="UP000189475"/>
    </source>
</evidence>
<gene>
    <name evidence="1" type="ORF">VPAL9027_01807</name>
</gene>
<evidence type="ECO:0000313" key="1">
    <source>
        <dbReference type="EMBL" id="SJL83828.1"/>
    </source>
</evidence>
<dbReference type="Proteomes" id="UP000189475">
    <property type="component" value="Unassembled WGS sequence"/>
</dbReference>
<protein>
    <recommendedName>
        <fullName evidence="3">C factor cell-cell signaling protein</fullName>
    </recommendedName>
</protein>
<keyword evidence="2" id="KW-1185">Reference proteome</keyword>
<sequence>MKIIIEYDKAGKYRDEAWETPILRTKGQTQAVSPAYAAQLIKKHEAHLFKSDSGEVVFDR</sequence>